<accession>A0AAV5WT05</accession>
<evidence type="ECO:0008006" key="5">
    <source>
        <dbReference type="Google" id="ProtNLM"/>
    </source>
</evidence>
<protein>
    <recommendedName>
        <fullName evidence="5">Protein sleepless</fullName>
    </recommendedName>
</protein>
<evidence type="ECO:0000313" key="3">
    <source>
        <dbReference type="EMBL" id="GMT35171.1"/>
    </source>
</evidence>
<dbReference type="EMBL" id="BTSY01000007">
    <property type="protein sequence ID" value="GMT35171.1"/>
    <property type="molecule type" value="Genomic_DNA"/>
</dbReference>
<evidence type="ECO:0000256" key="1">
    <source>
        <dbReference type="ARBA" id="ARBA00022729"/>
    </source>
</evidence>
<comment type="caution">
    <text evidence="3">The sequence shown here is derived from an EMBL/GenBank/DDBJ whole genome shotgun (WGS) entry which is preliminary data.</text>
</comment>
<dbReference type="InterPro" id="IPR031424">
    <property type="entry name" value="QVR-like"/>
</dbReference>
<dbReference type="Proteomes" id="UP001432322">
    <property type="component" value="Unassembled WGS sequence"/>
</dbReference>
<reference evidence="3" key="1">
    <citation type="submission" date="2023-10" db="EMBL/GenBank/DDBJ databases">
        <title>Genome assembly of Pristionchus species.</title>
        <authorList>
            <person name="Yoshida K."/>
            <person name="Sommer R.J."/>
        </authorList>
    </citation>
    <scope>NUCLEOTIDE SEQUENCE</scope>
    <source>
        <strain evidence="3">RS5133</strain>
    </source>
</reference>
<dbReference type="AlphaFoldDB" id="A0AAV5WT05"/>
<dbReference type="InterPro" id="IPR045860">
    <property type="entry name" value="Snake_toxin-like_sf"/>
</dbReference>
<dbReference type="Pfam" id="PF17064">
    <property type="entry name" value="QVR"/>
    <property type="match status" value="1"/>
</dbReference>
<keyword evidence="2" id="KW-0325">Glycoprotein</keyword>
<evidence type="ECO:0000313" key="4">
    <source>
        <dbReference type="Proteomes" id="UP001432322"/>
    </source>
</evidence>
<gene>
    <name evidence="3" type="ORF">PFISCL1PPCAC_26468</name>
</gene>
<organism evidence="3 4">
    <name type="scientific">Pristionchus fissidentatus</name>
    <dbReference type="NCBI Taxonomy" id="1538716"/>
    <lineage>
        <taxon>Eukaryota</taxon>
        <taxon>Metazoa</taxon>
        <taxon>Ecdysozoa</taxon>
        <taxon>Nematoda</taxon>
        <taxon>Chromadorea</taxon>
        <taxon>Rhabditida</taxon>
        <taxon>Rhabditina</taxon>
        <taxon>Diplogasteromorpha</taxon>
        <taxon>Diplogasteroidea</taxon>
        <taxon>Neodiplogasteridae</taxon>
        <taxon>Pristionchus</taxon>
    </lineage>
</organism>
<dbReference type="GO" id="GO:0030431">
    <property type="term" value="P:sleep"/>
    <property type="evidence" value="ECO:0007669"/>
    <property type="project" value="InterPro"/>
</dbReference>
<feature type="non-terminal residue" evidence="3">
    <location>
        <position position="1"/>
    </location>
</feature>
<dbReference type="SUPFAM" id="SSF57302">
    <property type="entry name" value="Snake toxin-like"/>
    <property type="match status" value="1"/>
</dbReference>
<dbReference type="GO" id="GO:0032222">
    <property type="term" value="P:regulation of synaptic transmission, cholinergic"/>
    <property type="evidence" value="ECO:0007669"/>
    <property type="project" value="InterPro"/>
</dbReference>
<keyword evidence="4" id="KW-1185">Reference proteome</keyword>
<evidence type="ECO:0000256" key="2">
    <source>
        <dbReference type="ARBA" id="ARBA00023180"/>
    </source>
</evidence>
<proteinExistence type="predicted"/>
<sequence length="123" mass="13483">SLVVFFAVYSSVHSITCYECASGNGVDCKYAPKTCGYGLFGCVKMAVFSGGVDRMGNTYNEESKIVTMMRGCSILPLGQVDMCEQSAILGYRIIKCTCFNDFCNSSQYVPLTLPLLLLSLFYL</sequence>
<name>A0AAV5WT05_9BILA</name>
<keyword evidence="1" id="KW-0732">Signal</keyword>
<feature type="non-terminal residue" evidence="3">
    <location>
        <position position="123"/>
    </location>
</feature>